<reference evidence="2" key="1">
    <citation type="submission" date="2020-08" db="EMBL/GenBank/DDBJ databases">
        <title>Genome sequencing and assembly of the red palm weevil Rhynchophorus ferrugineus.</title>
        <authorList>
            <person name="Dias G.B."/>
            <person name="Bergman C.M."/>
            <person name="Manee M."/>
        </authorList>
    </citation>
    <scope>NUCLEOTIDE SEQUENCE</scope>
    <source>
        <strain evidence="2">AA-2017</strain>
        <tissue evidence="2">Whole larva</tissue>
    </source>
</reference>
<feature type="region of interest" description="Disordered" evidence="1">
    <location>
        <begin position="1"/>
        <end position="23"/>
    </location>
</feature>
<proteinExistence type="predicted"/>
<dbReference type="Proteomes" id="UP000625711">
    <property type="component" value="Unassembled WGS sequence"/>
</dbReference>
<evidence type="ECO:0000256" key="1">
    <source>
        <dbReference type="SAM" id="MobiDB-lite"/>
    </source>
</evidence>
<feature type="compositionally biased region" description="Polar residues" evidence="1">
    <location>
        <begin position="1"/>
        <end position="11"/>
    </location>
</feature>
<name>A0A834IE84_RHYFE</name>
<sequence>MCFEITSTGTSIPPDHPANTRDLGSRPCVERCRSLPSPCRIRQKSDSDTKAAPGLRTASAAIILDERGRDPMQREPPRYRQYDSISCTFTICTFNTTQRP</sequence>
<comment type="caution">
    <text evidence="2">The sequence shown here is derived from an EMBL/GenBank/DDBJ whole genome shotgun (WGS) entry which is preliminary data.</text>
</comment>
<dbReference type="AlphaFoldDB" id="A0A834IE84"/>
<accession>A0A834IE84</accession>
<gene>
    <name evidence="2" type="ORF">GWI33_008867</name>
</gene>
<evidence type="ECO:0000313" key="3">
    <source>
        <dbReference type="Proteomes" id="UP000625711"/>
    </source>
</evidence>
<keyword evidence="3" id="KW-1185">Reference proteome</keyword>
<protein>
    <submittedName>
        <fullName evidence="2">Uncharacterized protein</fullName>
    </submittedName>
</protein>
<evidence type="ECO:0000313" key="2">
    <source>
        <dbReference type="EMBL" id="KAF7278104.1"/>
    </source>
</evidence>
<organism evidence="2 3">
    <name type="scientific">Rhynchophorus ferrugineus</name>
    <name type="common">Red palm weevil</name>
    <name type="synonym">Curculio ferrugineus</name>
    <dbReference type="NCBI Taxonomy" id="354439"/>
    <lineage>
        <taxon>Eukaryota</taxon>
        <taxon>Metazoa</taxon>
        <taxon>Ecdysozoa</taxon>
        <taxon>Arthropoda</taxon>
        <taxon>Hexapoda</taxon>
        <taxon>Insecta</taxon>
        <taxon>Pterygota</taxon>
        <taxon>Neoptera</taxon>
        <taxon>Endopterygota</taxon>
        <taxon>Coleoptera</taxon>
        <taxon>Polyphaga</taxon>
        <taxon>Cucujiformia</taxon>
        <taxon>Curculionidae</taxon>
        <taxon>Dryophthorinae</taxon>
        <taxon>Rhynchophorus</taxon>
    </lineage>
</organism>
<dbReference type="EMBL" id="JAACXV010000408">
    <property type="protein sequence ID" value="KAF7278104.1"/>
    <property type="molecule type" value="Genomic_DNA"/>
</dbReference>